<evidence type="ECO:0000313" key="2">
    <source>
        <dbReference type="EMBL" id="MBR7831868.1"/>
    </source>
</evidence>
<evidence type="ECO:0000313" key="3">
    <source>
        <dbReference type="Proteomes" id="UP000675781"/>
    </source>
</evidence>
<dbReference type="Proteomes" id="UP000675781">
    <property type="component" value="Unassembled WGS sequence"/>
</dbReference>
<sequence length="472" mass="51503">MATDHPADVAGELEITGRLAAAGEFEHAVDHVIRALTAGGATPEIKDALEMLAARVAEAGSQDAGLTGTLAGLFIDTGDTAQAVSWAQRTYELAPQERRSRAQLLAFTYKHTGDIELLVQLADLAREEPDEDDVVRRLFAVSCRGTTWLGFVPGPTDSLVSLTHNLLASGDYTPGPDGTYDAPLVLKASALESPSAAAAFGALFPEAQLTVVEVPEPDIRRPAVEGLAYRLWDYQDTTAIARYPEPSPQAAATLRRVAATRWGDPLHVFEQSAALGELGDEDLLGLLTHVPPAPDDERWAAMSRHNPLYWPRVAQVWVCLGWLHVRPEEPWRTSTRLHVLGDLLFGPEDWTVDAAANALATAAWNLPETRAEILNLLMKRTLTVIEASHSRATELLEPLGELILTTPGDNPRLREPIRDILAMHRSLAEPPVPAEFTPDAIKQWGQGIKAQHDAQAAARNPDKKRRLWKRSS</sequence>
<evidence type="ECO:0000256" key="1">
    <source>
        <dbReference type="SAM" id="MobiDB-lite"/>
    </source>
</evidence>
<dbReference type="RefSeq" id="WP_212526401.1">
    <property type="nucleotide sequence ID" value="NZ_JAGSOG010000003.1"/>
</dbReference>
<name>A0A941IPE3_9ACTN</name>
<organism evidence="2 3">
    <name type="scientific">Actinospica durhamensis</name>
    <dbReference type="NCBI Taxonomy" id="1508375"/>
    <lineage>
        <taxon>Bacteria</taxon>
        <taxon>Bacillati</taxon>
        <taxon>Actinomycetota</taxon>
        <taxon>Actinomycetes</taxon>
        <taxon>Catenulisporales</taxon>
        <taxon>Actinospicaceae</taxon>
        <taxon>Actinospica</taxon>
    </lineage>
</organism>
<protein>
    <recommendedName>
        <fullName evidence="4">Tetratricopeptide repeat protein</fullName>
    </recommendedName>
</protein>
<accession>A0A941IPE3</accession>
<dbReference type="AlphaFoldDB" id="A0A941IPE3"/>
<comment type="caution">
    <text evidence="2">The sequence shown here is derived from an EMBL/GenBank/DDBJ whole genome shotgun (WGS) entry which is preliminary data.</text>
</comment>
<evidence type="ECO:0008006" key="4">
    <source>
        <dbReference type="Google" id="ProtNLM"/>
    </source>
</evidence>
<keyword evidence="3" id="KW-1185">Reference proteome</keyword>
<dbReference type="EMBL" id="JAGSOG010000003">
    <property type="protein sequence ID" value="MBR7831868.1"/>
    <property type="molecule type" value="Genomic_DNA"/>
</dbReference>
<feature type="region of interest" description="Disordered" evidence="1">
    <location>
        <begin position="447"/>
        <end position="472"/>
    </location>
</feature>
<feature type="compositionally biased region" description="Basic residues" evidence="1">
    <location>
        <begin position="462"/>
        <end position="472"/>
    </location>
</feature>
<reference evidence="2" key="1">
    <citation type="submission" date="2021-04" db="EMBL/GenBank/DDBJ databases">
        <title>Genome based classification of Actinospica acidithermotolerans sp. nov., an actinobacterium isolated from an Indonesian hot spring.</title>
        <authorList>
            <person name="Kusuma A.B."/>
            <person name="Putra K.E."/>
            <person name="Nafisah S."/>
            <person name="Loh J."/>
            <person name="Nouioui I."/>
            <person name="Goodfellow M."/>
        </authorList>
    </citation>
    <scope>NUCLEOTIDE SEQUENCE</scope>
    <source>
        <strain evidence="2">CSCA 57</strain>
    </source>
</reference>
<gene>
    <name evidence="2" type="ORF">KDL01_01265</name>
</gene>
<proteinExistence type="predicted"/>